<keyword evidence="14" id="KW-1185">Reference proteome</keyword>
<evidence type="ECO:0000313" key="14">
    <source>
        <dbReference type="Proteomes" id="UP001221413"/>
    </source>
</evidence>
<evidence type="ECO:0000256" key="9">
    <source>
        <dbReference type="ARBA" id="ARBA00034060"/>
    </source>
</evidence>
<organism evidence="13 14">
    <name type="scientific">Drechslerella dactyloides</name>
    <name type="common">Nematode-trapping fungus</name>
    <name type="synonym">Arthrobotrys dactyloides</name>
    <dbReference type="NCBI Taxonomy" id="74499"/>
    <lineage>
        <taxon>Eukaryota</taxon>
        <taxon>Fungi</taxon>
        <taxon>Dikarya</taxon>
        <taxon>Ascomycota</taxon>
        <taxon>Pezizomycotina</taxon>
        <taxon>Orbiliomycetes</taxon>
        <taxon>Orbiliales</taxon>
        <taxon>Orbiliaceae</taxon>
        <taxon>Drechslerella</taxon>
    </lineage>
</organism>
<feature type="repeat" description="Solcar" evidence="11">
    <location>
        <begin position="143"/>
        <end position="227"/>
    </location>
</feature>
<dbReference type="InterPro" id="IPR023395">
    <property type="entry name" value="MCP_dom_sf"/>
</dbReference>
<comment type="catalytic activity">
    <reaction evidence="9 10">
        <text>glycine(in) = glycine(out)</text>
        <dbReference type="Rhea" id="RHEA:70715"/>
        <dbReference type="ChEBI" id="CHEBI:57305"/>
    </reaction>
</comment>
<evidence type="ECO:0000313" key="13">
    <source>
        <dbReference type="EMBL" id="KAJ6259521.1"/>
    </source>
</evidence>
<comment type="caution">
    <text evidence="13">The sequence shown here is derived from an EMBL/GenBank/DDBJ whole genome shotgun (WGS) entry which is preliminary data.</text>
</comment>
<comment type="similarity">
    <text evidence="10">Belongs to the mitochondrial carrier (TC 2.A.29) family. SLC25A38 subfamily.</text>
</comment>
<dbReference type="GO" id="GO:1904983">
    <property type="term" value="P:glycine import into mitochondrion"/>
    <property type="evidence" value="ECO:0007669"/>
    <property type="project" value="UniProtKB-UniRule"/>
</dbReference>
<gene>
    <name evidence="13" type="ORF">Dda_5158</name>
</gene>
<dbReference type="GO" id="GO:0005743">
    <property type="term" value="C:mitochondrial inner membrane"/>
    <property type="evidence" value="ECO:0007669"/>
    <property type="project" value="UniProtKB-SubCell"/>
</dbReference>
<comment type="function">
    <text evidence="10">Mitochondrial glycine transporter that imports glycine into the mitochondrial matrix. Plays an important role in providing glycine for the first enzymatic step in heme biosynthesis, the condensation of glycine with succinyl-CoA to produce 5-aminolevulinate (ALA) in the miochondrial matrix.</text>
</comment>
<evidence type="ECO:0000256" key="7">
    <source>
        <dbReference type="ARBA" id="ARBA00023128"/>
    </source>
</evidence>
<keyword evidence="2 10" id="KW-0813">Transport</keyword>
<feature type="repeat" description="Solcar" evidence="11">
    <location>
        <begin position="45"/>
        <end position="128"/>
    </location>
</feature>
<dbReference type="InterPro" id="IPR030847">
    <property type="entry name" value="Hem25/SLC25A38"/>
</dbReference>
<evidence type="ECO:0000256" key="12">
    <source>
        <dbReference type="SAM" id="MobiDB-lite"/>
    </source>
</evidence>
<feature type="repeat" description="Solcar" evidence="11">
    <location>
        <begin position="248"/>
        <end position="332"/>
    </location>
</feature>
<dbReference type="Gene3D" id="1.50.40.10">
    <property type="entry name" value="Mitochondrial carrier domain"/>
    <property type="match status" value="1"/>
</dbReference>
<dbReference type="PANTHER" id="PTHR46181">
    <property type="entry name" value="MITOCHONDRIAL GLYCINE TRANSPORTER"/>
    <property type="match status" value="1"/>
</dbReference>
<keyword evidence="7 10" id="KW-0496">Mitochondrion</keyword>
<dbReference type="InterPro" id="IPR018108">
    <property type="entry name" value="MCP_transmembrane"/>
</dbReference>
<evidence type="ECO:0000256" key="3">
    <source>
        <dbReference type="ARBA" id="ARBA00022692"/>
    </source>
</evidence>
<keyword evidence="3 10" id="KW-0812">Transmembrane</keyword>
<sequence length="346" mass="36525">MPPTYPLTSLHPELRSPPPPAPEESDAAPAPAPVPAPAASGLTLSNNLKHFSSGLAGGVVSAIVLQPADLLKTRVQQSHSSTLLSTVRAIVADPSPVATLWRGSVPSAIRTGFGSGLYFASLNALRKSIQPASSSPSSQPAKLSTAANLITGSAARIFAGFLIMPVTVIKVRYESTFYSYTSLAHATRDIAAREGLRGFFAGFGATAVRDGPYAGVYVSFYEASKGVFQRLYAGTDPESLTERGAPESATLVNLSSGLTAGVLATAVTNPFDALKTRIQLFPETYSNMWVAGRKVIGEEGFRALFDGLGLRMARKALSSAVMWTAYEEGMRRWEIAARRKGSDGAL</sequence>
<evidence type="ECO:0000256" key="5">
    <source>
        <dbReference type="ARBA" id="ARBA00022792"/>
    </source>
</evidence>
<keyword evidence="4 10" id="KW-0677">Repeat</keyword>
<dbReference type="AlphaFoldDB" id="A0AAD6IW34"/>
<evidence type="ECO:0000256" key="10">
    <source>
        <dbReference type="HAMAP-Rule" id="MF_03064"/>
    </source>
</evidence>
<evidence type="ECO:0000256" key="11">
    <source>
        <dbReference type="PROSITE-ProRule" id="PRU00282"/>
    </source>
</evidence>
<accession>A0AAD6IW34</accession>
<proteinExistence type="inferred from homology"/>
<dbReference type="PANTHER" id="PTHR46181:SF3">
    <property type="entry name" value="MITOCHONDRIAL GLYCINE TRANSPORTER"/>
    <property type="match status" value="1"/>
</dbReference>
<name>A0AAD6IW34_DREDA</name>
<dbReference type="SUPFAM" id="SSF103506">
    <property type="entry name" value="Mitochondrial carrier"/>
    <property type="match status" value="1"/>
</dbReference>
<evidence type="ECO:0000256" key="8">
    <source>
        <dbReference type="ARBA" id="ARBA00023136"/>
    </source>
</evidence>
<feature type="region of interest" description="Disordered" evidence="12">
    <location>
        <begin position="1"/>
        <end position="38"/>
    </location>
</feature>
<dbReference type="HAMAP" id="MF_03064">
    <property type="entry name" value="SLC25A38"/>
    <property type="match status" value="1"/>
</dbReference>
<evidence type="ECO:0000256" key="4">
    <source>
        <dbReference type="ARBA" id="ARBA00022737"/>
    </source>
</evidence>
<evidence type="ECO:0000256" key="6">
    <source>
        <dbReference type="ARBA" id="ARBA00022989"/>
    </source>
</evidence>
<protein>
    <recommendedName>
        <fullName evidence="10">Mitochondrial glycine transporter</fullName>
    </recommendedName>
    <alternativeName>
        <fullName evidence="10">Solute carrier family 25 member 38 homolog</fullName>
    </alternativeName>
</protein>
<dbReference type="Pfam" id="PF00153">
    <property type="entry name" value="Mito_carr"/>
    <property type="match status" value="3"/>
</dbReference>
<dbReference type="Proteomes" id="UP001221413">
    <property type="component" value="Unassembled WGS sequence"/>
</dbReference>
<keyword evidence="8 10" id="KW-0472">Membrane</keyword>
<keyword evidence="6 10" id="KW-1133">Transmembrane helix</keyword>
<comment type="subcellular location">
    <subcellularLocation>
        <location evidence="1">Membrane</location>
        <topology evidence="1">Multi-pass membrane protein</topology>
    </subcellularLocation>
    <subcellularLocation>
        <location evidence="10">Mitochondrion inner membrane</location>
        <topology evidence="10">Multi-pass membrane protein</topology>
    </subcellularLocation>
</comment>
<dbReference type="PROSITE" id="PS50920">
    <property type="entry name" value="SOLCAR"/>
    <property type="match status" value="3"/>
</dbReference>
<dbReference type="GO" id="GO:0015187">
    <property type="term" value="F:glycine transmembrane transporter activity"/>
    <property type="evidence" value="ECO:0007669"/>
    <property type="project" value="UniProtKB-UniRule"/>
</dbReference>
<reference evidence="13" key="1">
    <citation type="submission" date="2023-01" db="EMBL/GenBank/DDBJ databases">
        <title>The chitinases involved in constricting ring structure development in the nematode-trapping fungus Drechslerella dactyloides.</title>
        <authorList>
            <person name="Wang R."/>
            <person name="Zhang L."/>
            <person name="Tang P."/>
            <person name="Li S."/>
            <person name="Liang L."/>
        </authorList>
    </citation>
    <scope>NUCLEOTIDE SEQUENCE</scope>
    <source>
        <strain evidence="13">YMF1.00031</strain>
    </source>
</reference>
<dbReference type="EMBL" id="JAQGDS010000006">
    <property type="protein sequence ID" value="KAJ6259521.1"/>
    <property type="molecule type" value="Genomic_DNA"/>
</dbReference>
<keyword evidence="5 10" id="KW-0999">Mitochondrion inner membrane</keyword>
<evidence type="ECO:0000256" key="2">
    <source>
        <dbReference type="ARBA" id="ARBA00022448"/>
    </source>
</evidence>
<evidence type="ECO:0000256" key="1">
    <source>
        <dbReference type="ARBA" id="ARBA00004141"/>
    </source>
</evidence>